<dbReference type="Gene3D" id="2.180.10.10">
    <property type="entry name" value="RHS repeat-associated core"/>
    <property type="match status" value="1"/>
</dbReference>
<gene>
    <name evidence="1" type="ORF">GCM10010873_16140</name>
</gene>
<dbReference type="Proteomes" id="UP001157355">
    <property type="component" value="Unassembled WGS sequence"/>
</dbReference>
<protein>
    <submittedName>
        <fullName evidence="1">Uncharacterized protein</fullName>
    </submittedName>
</protein>
<accession>A0AA37TVN5</accession>
<proteinExistence type="predicted"/>
<dbReference type="AlphaFoldDB" id="A0AA37TVN5"/>
<sequence>MGTVRGVTQFTTDAATPSKQGKMTERSVFRPYGEAITYDADIGVANGSKGYIGERYDGDAGLQCLNARYYDPKLSMFIQPDWWEVMKAGVGTNRYGYSFGDLVNKSDPSGHQAKEREPSWFDRAVGSSVQLSLKLSSEGELIGMP</sequence>
<comment type="caution">
    <text evidence="1">The sequence shown here is derived from an EMBL/GenBank/DDBJ whole genome shotgun (WGS) entry which is preliminary data.</text>
</comment>
<dbReference type="InterPro" id="IPR022385">
    <property type="entry name" value="Rhs_assc_core"/>
</dbReference>
<dbReference type="NCBIfam" id="TIGR03696">
    <property type="entry name" value="Rhs_assc_core"/>
    <property type="match status" value="1"/>
</dbReference>
<dbReference type="EMBL" id="BSPP01000005">
    <property type="protein sequence ID" value="GLS86640.1"/>
    <property type="molecule type" value="Genomic_DNA"/>
</dbReference>
<name>A0AA37TVN5_9RHOB</name>
<evidence type="ECO:0000313" key="2">
    <source>
        <dbReference type="Proteomes" id="UP001157355"/>
    </source>
</evidence>
<evidence type="ECO:0000313" key="1">
    <source>
        <dbReference type="EMBL" id="GLS86640.1"/>
    </source>
</evidence>
<reference evidence="1 2" key="1">
    <citation type="journal article" date="2014" name="Int. J. Syst. Evol. Microbiol.">
        <title>Complete genome sequence of Corynebacterium casei LMG S-19264T (=DSM 44701T), isolated from a smear-ripened cheese.</title>
        <authorList>
            <consortium name="US DOE Joint Genome Institute (JGI-PGF)"/>
            <person name="Walter F."/>
            <person name="Albersmeier A."/>
            <person name="Kalinowski J."/>
            <person name="Ruckert C."/>
        </authorList>
    </citation>
    <scope>NUCLEOTIDE SEQUENCE [LARGE SCALE GENOMIC DNA]</scope>
    <source>
        <strain evidence="1 2">NBRC 111766</strain>
    </source>
</reference>
<keyword evidence="2" id="KW-1185">Reference proteome</keyword>
<organism evidence="1 2">
    <name type="scientific">Cypionkella aquatica</name>
    <dbReference type="NCBI Taxonomy" id="1756042"/>
    <lineage>
        <taxon>Bacteria</taxon>
        <taxon>Pseudomonadati</taxon>
        <taxon>Pseudomonadota</taxon>
        <taxon>Alphaproteobacteria</taxon>
        <taxon>Rhodobacterales</taxon>
        <taxon>Paracoccaceae</taxon>
        <taxon>Cypionkella</taxon>
    </lineage>
</organism>